<dbReference type="RefSeq" id="WP_256708581.1">
    <property type="nucleotide sequence ID" value="NZ_CP101914.1"/>
</dbReference>
<accession>A0ABY5JY97</accession>
<dbReference type="Gene3D" id="3.10.450.50">
    <property type="match status" value="1"/>
</dbReference>
<sequence>MKSISNLVRQYFSAYETKNRTMLEGLLSTNFHFTSPVDNSINKEAYMQRCWPSCKHIDAYEIQNLLVDGNKAVIRYECRLISGVNFRNMEYFNVVGNKIEEIDVYFGYDLRNDLFEGEK</sequence>
<evidence type="ECO:0000313" key="1">
    <source>
        <dbReference type="EMBL" id="UUI03519.1"/>
    </source>
</evidence>
<dbReference type="EMBL" id="CP101914">
    <property type="protein sequence ID" value="UUI03519.1"/>
    <property type="molecule type" value="Genomic_DNA"/>
</dbReference>
<evidence type="ECO:0000313" key="2">
    <source>
        <dbReference type="Proteomes" id="UP001059773"/>
    </source>
</evidence>
<name>A0ABY5JY97_9BACI</name>
<protein>
    <submittedName>
        <fullName evidence="1">Nuclear transport factor 2 family protein</fullName>
    </submittedName>
</protein>
<dbReference type="SUPFAM" id="SSF54427">
    <property type="entry name" value="NTF2-like"/>
    <property type="match status" value="1"/>
</dbReference>
<organism evidence="1 2">
    <name type="scientific">Oceanobacillus jeddahense</name>
    <dbReference type="NCBI Taxonomy" id="1462527"/>
    <lineage>
        <taxon>Bacteria</taxon>
        <taxon>Bacillati</taxon>
        <taxon>Bacillota</taxon>
        <taxon>Bacilli</taxon>
        <taxon>Bacillales</taxon>
        <taxon>Bacillaceae</taxon>
        <taxon>Oceanobacillus</taxon>
    </lineage>
</organism>
<dbReference type="InterPro" id="IPR032710">
    <property type="entry name" value="NTF2-like_dom_sf"/>
</dbReference>
<proteinExistence type="predicted"/>
<gene>
    <name evidence="1" type="ORF">NP439_02150</name>
</gene>
<dbReference type="Proteomes" id="UP001059773">
    <property type="component" value="Chromosome"/>
</dbReference>
<reference evidence="1" key="1">
    <citation type="submission" date="2022-07" db="EMBL/GenBank/DDBJ databases">
        <title>FELIX.</title>
        <authorList>
            <person name="Wan K.H."/>
            <person name="Park S."/>
            <person name="Lawrence Q."/>
            <person name="Eichenberger J.P."/>
            <person name="Booth B.W."/>
            <person name="Piaggio A.J."/>
            <person name="Chandler J.C."/>
            <person name="Franklin A.B."/>
            <person name="Celniker S.E."/>
        </authorList>
    </citation>
    <scope>NUCLEOTIDE SEQUENCE</scope>
    <source>
        <strain evidence="1">QA-1986 374</strain>
    </source>
</reference>
<keyword evidence="2" id="KW-1185">Reference proteome</keyword>